<dbReference type="InterPro" id="IPR021558">
    <property type="entry name" value="MazE-like"/>
</dbReference>
<dbReference type="AlphaFoldDB" id="A0A1M5XTS8"/>
<evidence type="ECO:0008006" key="4">
    <source>
        <dbReference type="Google" id="ProtNLM"/>
    </source>
</evidence>
<sequence>MEDCQVSSPKPRPSRVKVREHRERLRRQGLRPIQIWVPDVRAPAFRSEARRQSLAVAASSRAHEDQAFIDAVSTFTDEVDGHE</sequence>
<organism evidence="2 3">
    <name type="scientific">Bradyrhizobium erythrophlei</name>
    <dbReference type="NCBI Taxonomy" id="1437360"/>
    <lineage>
        <taxon>Bacteria</taxon>
        <taxon>Pseudomonadati</taxon>
        <taxon>Pseudomonadota</taxon>
        <taxon>Alphaproteobacteria</taxon>
        <taxon>Hyphomicrobiales</taxon>
        <taxon>Nitrobacteraceae</taxon>
        <taxon>Bradyrhizobium</taxon>
    </lineage>
</organism>
<evidence type="ECO:0000313" key="3">
    <source>
        <dbReference type="Proteomes" id="UP000189796"/>
    </source>
</evidence>
<dbReference type="EMBL" id="LT670817">
    <property type="protein sequence ID" value="SHI02653.1"/>
    <property type="molecule type" value="Genomic_DNA"/>
</dbReference>
<feature type="compositionally biased region" description="Basic residues" evidence="1">
    <location>
        <begin position="12"/>
        <end position="23"/>
    </location>
</feature>
<dbReference type="Proteomes" id="UP000189796">
    <property type="component" value="Chromosome I"/>
</dbReference>
<evidence type="ECO:0000256" key="1">
    <source>
        <dbReference type="SAM" id="MobiDB-lite"/>
    </source>
</evidence>
<evidence type="ECO:0000313" key="2">
    <source>
        <dbReference type="EMBL" id="SHI02653.1"/>
    </source>
</evidence>
<gene>
    <name evidence="2" type="ORF">SAMN05443248_7577</name>
</gene>
<protein>
    <recommendedName>
        <fullName evidence="4">Antitoxin MazE</fullName>
    </recommendedName>
</protein>
<dbReference type="Pfam" id="PF11455">
    <property type="entry name" value="MazE-like"/>
    <property type="match status" value="1"/>
</dbReference>
<feature type="region of interest" description="Disordered" evidence="1">
    <location>
        <begin position="1"/>
        <end position="23"/>
    </location>
</feature>
<name>A0A1M5XTS8_9BRAD</name>
<proteinExistence type="predicted"/>
<reference evidence="2 3" key="1">
    <citation type="submission" date="2016-11" db="EMBL/GenBank/DDBJ databases">
        <authorList>
            <person name="Jaros S."/>
            <person name="Januszkiewicz K."/>
            <person name="Wedrychowicz H."/>
        </authorList>
    </citation>
    <scope>NUCLEOTIDE SEQUENCE [LARGE SCALE GENOMIC DNA]</scope>
    <source>
        <strain evidence="2 3">GAS138</strain>
    </source>
</reference>
<accession>A0A1M5XTS8</accession>